<organism evidence="2 3">
    <name type="scientific">Anaeromyces robustus</name>
    <dbReference type="NCBI Taxonomy" id="1754192"/>
    <lineage>
        <taxon>Eukaryota</taxon>
        <taxon>Fungi</taxon>
        <taxon>Fungi incertae sedis</taxon>
        <taxon>Chytridiomycota</taxon>
        <taxon>Chytridiomycota incertae sedis</taxon>
        <taxon>Neocallimastigomycetes</taxon>
        <taxon>Neocallimastigales</taxon>
        <taxon>Neocallimastigaceae</taxon>
        <taxon>Anaeromyces</taxon>
    </lineage>
</organism>
<dbReference type="EMBL" id="MCFG01000065">
    <property type="protein sequence ID" value="ORX83795.1"/>
    <property type="molecule type" value="Genomic_DNA"/>
</dbReference>
<gene>
    <name evidence="2" type="ORF">BCR32DRAFT_291778</name>
</gene>
<keyword evidence="1" id="KW-0472">Membrane</keyword>
<dbReference type="Proteomes" id="UP000193944">
    <property type="component" value="Unassembled WGS sequence"/>
</dbReference>
<dbReference type="AlphaFoldDB" id="A0A1Y1XDI9"/>
<name>A0A1Y1XDI9_9FUNG</name>
<proteinExistence type="predicted"/>
<feature type="transmembrane region" description="Helical" evidence="1">
    <location>
        <begin position="12"/>
        <end position="30"/>
    </location>
</feature>
<keyword evidence="1" id="KW-1133">Transmembrane helix</keyword>
<protein>
    <submittedName>
        <fullName evidence="2">Uncharacterized protein</fullName>
    </submittedName>
</protein>
<keyword evidence="1" id="KW-0812">Transmembrane</keyword>
<reference evidence="2 3" key="1">
    <citation type="submission" date="2016-08" db="EMBL/GenBank/DDBJ databases">
        <title>A Parts List for Fungal Cellulosomes Revealed by Comparative Genomics.</title>
        <authorList>
            <consortium name="DOE Joint Genome Institute"/>
            <person name="Haitjema C.H."/>
            <person name="Gilmore S.P."/>
            <person name="Henske J.K."/>
            <person name="Solomon K.V."/>
            <person name="De Groot R."/>
            <person name="Kuo A."/>
            <person name="Mondo S.J."/>
            <person name="Salamov A.A."/>
            <person name="Labutti K."/>
            <person name="Zhao Z."/>
            <person name="Chiniquy J."/>
            <person name="Barry K."/>
            <person name="Brewer H.M."/>
            <person name="Purvine S.O."/>
            <person name="Wright A.T."/>
            <person name="Boxma B."/>
            <person name="Van Alen T."/>
            <person name="Hackstein J.H."/>
            <person name="Baker S.E."/>
            <person name="Grigoriev I.V."/>
            <person name="O'Malley M.A."/>
        </authorList>
    </citation>
    <scope>NUCLEOTIDE SEQUENCE [LARGE SCALE GENOMIC DNA]</scope>
    <source>
        <strain evidence="2 3">S4</strain>
    </source>
</reference>
<evidence type="ECO:0000256" key="1">
    <source>
        <dbReference type="SAM" id="Phobius"/>
    </source>
</evidence>
<evidence type="ECO:0000313" key="2">
    <source>
        <dbReference type="EMBL" id="ORX83795.1"/>
    </source>
</evidence>
<accession>A0A1Y1XDI9</accession>
<keyword evidence="3" id="KW-1185">Reference proteome</keyword>
<evidence type="ECO:0000313" key="3">
    <source>
        <dbReference type="Proteomes" id="UP000193944"/>
    </source>
</evidence>
<comment type="caution">
    <text evidence="2">The sequence shown here is derived from an EMBL/GenBank/DDBJ whole genome shotgun (WGS) entry which is preliminary data.</text>
</comment>
<sequence>MKFLEEDDYDIIVVSFSILFAVLSVIVPIISKIITASVIETILSGGSDCLLFDLDLAIKILGDEKDYCFLQGSIYAICCRRYASCNYVSTSKVYEPL</sequence>
<reference evidence="2 3" key="2">
    <citation type="submission" date="2016-08" db="EMBL/GenBank/DDBJ databases">
        <title>Pervasive Adenine N6-methylation of Active Genes in Fungi.</title>
        <authorList>
            <consortium name="DOE Joint Genome Institute"/>
            <person name="Mondo S.J."/>
            <person name="Dannebaum R.O."/>
            <person name="Kuo R.C."/>
            <person name="Labutti K."/>
            <person name="Haridas S."/>
            <person name="Kuo A."/>
            <person name="Salamov A."/>
            <person name="Ahrendt S.R."/>
            <person name="Lipzen A."/>
            <person name="Sullivan W."/>
            <person name="Andreopoulos W.B."/>
            <person name="Clum A."/>
            <person name="Lindquist E."/>
            <person name="Daum C."/>
            <person name="Ramamoorthy G.K."/>
            <person name="Gryganskyi A."/>
            <person name="Culley D."/>
            <person name="Magnuson J.K."/>
            <person name="James T.Y."/>
            <person name="O'Malley M.A."/>
            <person name="Stajich J.E."/>
            <person name="Spatafora J.W."/>
            <person name="Visel A."/>
            <person name="Grigoriev I.V."/>
        </authorList>
    </citation>
    <scope>NUCLEOTIDE SEQUENCE [LARGE SCALE GENOMIC DNA]</scope>
    <source>
        <strain evidence="2 3">S4</strain>
    </source>
</reference>